<keyword evidence="4 7" id="KW-0812">Transmembrane</keyword>
<feature type="transmembrane region" description="Helical" evidence="7">
    <location>
        <begin position="306"/>
        <end position="327"/>
    </location>
</feature>
<gene>
    <name evidence="9" type="ORF">MOO47_00965</name>
</gene>
<keyword evidence="5 7" id="KW-1133">Transmembrane helix</keyword>
<evidence type="ECO:0000256" key="3">
    <source>
        <dbReference type="ARBA" id="ARBA00022475"/>
    </source>
</evidence>
<feature type="domain" description="Type II secretion system protein GspF" evidence="8">
    <location>
        <begin position="21"/>
        <end position="134"/>
    </location>
</feature>
<feature type="transmembrane region" description="Helical" evidence="7">
    <location>
        <begin position="154"/>
        <end position="174"/>
    </location>
</feature>
<evidence type="ECO:0000259" key="8">
    <source>
        <dbReference type="Pfam" id="PF00482"/>
    </source>
</evidence>
<evidence type="ECO:0000256" key="1">
    <source>
        <dbReference type="ARBA" id="ARBA00004651"/>
    </source>
</evidence>
<reference evidence="9 10" key="1">
    <citation type="journal article" date="2022" name="Int. J. Syst. Evol. Microbiol.">
        <title>Apilactobacillus apisilvae sp. nov., Nicolia spurrieriana gen. nov. sp. nov., Bombilactobacillus folatiphilus sp. nov. and Bombilactobacillus thymidiniphilus sp. nov., four new lactic acid bacterial isolates from stingless bees Tetragonula carbonaria and Austroplebeia australis.</title>
        <authorList>
            <person name="Oliphant S.A."/>
            <person name="Watson-Haigh N.S."/>
            <person name="Sumby K.M."/>
            <person name="Gardner J."/>
            <person name="Groom S."/>
            <person name="Jiranek V."/>
        </authorList>
    </citation>
    <scope>NUCLEOTIDE SEQUENCE [LARGE SCALE GENOMIC DNA]</scope>
    <source>
        <strain evidence="9 10">SG4_A1</strain>
    </source>
</reference>
<dbReference type="Gene3D" id="1.20.81.30">
    <property type="entry name" value="Type II secretion system (T2SS), domain F"/>
    <property type="match status" value="2"/>
</dbReference>
<dbReference type="EMBL" id="CP093365">
    <property type="protein sequence ID" value="UQS83805.1"/>
    <property type="molecule type" value="Genomic_DNA"/>
</dbReference>
<sequence length="333" mass="37318">MKKLIAYTKQDKFTKAQQADFLVTLAQLIKNGFSLEVALDSMQLIYPHKKVILVQILQQLHSGVNLAQSLLNTGLSKTIISQIAIADVHGNLVQCLEENAMTLKTTSKNMKKILDLLAYPCFLLFSLGMLLIFLKVELAQQLPKINMNFTIKAIITGVMGLLIILVIGELWYLYKASDLVKALHQIRWPFVGNIYQDYYYYVILTATATFLKSGLSLKDILNTGRQLTSGSLQQQLAITVQKQIIKGLSLSQIIKSNKFLPAEIDMALQLGHQAPQLAIELQTIAEIKHQNLQGKIQKLINKIQPIFFILVAGLIFGTYLSILLPIYSMMKGL</sequence>
<evidence type="ECO:0000256" key="4">
    <source>
        <dbReference type="ARBA" id="ARBA00022692"/>
    </source>
</evidence>
<keyword evidence="10" id="KW-1185">Reference proteome</keyword>
<evidence type="ECO:0000256" key="2">
    <source>
        <dbReference type="ARBA" id="ARBA00005745"/>
    </source>
</evidence>
<dbReference type="Pfam" id="PF00482">
    <property type="entry name" value="T2SSF"/>
    <property type="match status" value="2"/>
</dbReference>
<organism evidence="9 10">
    <name type="scientific">Bombilactobacillus thymidiniphilus</name>
    <dbReference type="NCBI Taxonomy" id="2923363"/>
    <lineage>
        <taxon>Bacteria</taxon>
        <taxon>Bacillati</taxon>
        <taxon>Bacillota</taxon>
        <taxon>Bacilli</taxon>
        <taxon>Lactobacillales</taxon>
        <taxon>Lactobacillaceae</taxon>
        <taxon>Bombilactobacillus</taxon>
    </lineage>
</organism>
<dbReference type="PANTHER" id="PTHR30012:SF0">
    <property type="entry name" value="TYPE II SECRETION SYSTEM PROTEIN F-RELATED"/>
    <property type="match status" value="1"/>
</dbReference>
<feature type="domain" description="Type II secretion system protein GspF" evidence="8">
    <location>
        <begin position="205"/>
        <end position="325"/>
    </location>
</feature>
<comment type="similarity">
    <text evidence="2">Belongs to the GSP F family.</text>
</comment>
<evidence type="ECO:0000256" key="5">
    <source>
        <dbReference type="ARBA" id="ARBA00022989"/>
    </source>
</evidence>
<dbReference type="InterPro" id="IPR018076">
    <property type="entry name" value="T2SS_GspF_dom"/>
</dbReference>
<dbReference type="Proteomes" id="UP000831947">
    <property type="component" value="Chromosome"/>
</dbReference>
<keyword evidence="3" id="KW-1003">Cell membrane</keyword>
<dbReference type="InterPro" id="IPR042094">
    <property type="entry name" value="T2SS_GspF_sf"/>
</dbReference>
<comment type="subcellular location">
    <subcellularLocation>
        <location evidence="1">Cell membrane</location>
        <topology evidence="1">Multi-pass membrane protein</topology>
    </subcellularLocation>
</comment>
<evidence type="ECO:0000313" key="9">
    <source>
        <dbReference type="EMBL" id="UQS83805.1"/>
    </source>
</evidence>
<accession>A0ABY4PE17</accession>
<dbReference type="InterPro" id="IPR003004">
    <property type="entry name" value="GspF/PilC"/>
</dbReference>
<evidence type="ECO:0000256" key="7">
    <source>
        <dbReference type="SAM" id="Phobius"/>
    </source>
</evidence>
<dbReference type="RefSeq" id="WP_249512990.1">
    <property type="nucleotide sequence ID" value="NZ_CP093365.1"/>
</dbReference>
<evidence type="ECO:0000313" key="10">
    <source>
        <dbReference type="Proteomes" id="UP000831947"/>
    </source>
</evidence>
<dbReference type="PANTHER" id="PTHR30012">
    <property type="entry name" value="GENERAL SECRETION PATHWAY PROTEIN"/>
    <property type="match status" value="1"/>
</dbReference>
<evidence type="ECO:0000256" key="6">
    <source>
        <dbReference type="ARBA" id="ARBA00023136"/>
    </source>
</evidence>
<name>A0ABY4PE17_9LACO</name>
<proteinExistence type="inferred from homology"/>
<feature type="transmembrane region" description="Helical" evidence="7">
    <location>
        <begin position="113"/>
        <end position="134"/>
    </location>
</feature>
<protein>
    <submittedName>
        <fullName evidence="9">Type II secretion system F family protein</fullName>
    </submittedName>
</protein>
<keyword evidence="6 7" id="KW-0472">Membrane</keyword>